<dbReference type="InterPro" id="IPR021378">
    <property type="entry name" value="DUF3010"/>
</dbReference>
<evidence type="ECO:0000313" key="1">
    <source>
        <dbReference type="EMBL" id="MCX2698340.1"/>
    </source>
</evidence>
<accession>A0ABT3QRX9</accession>
<dbReference type="Pfam" id="PF11215">
    <property type="entry name" value="DUF3010"/>
    <property type="match status" value="1"/>
</dbReference>
<keyword evidence="2" id="KW-1185">Reference proteome</keyword>
<gene>
    <name evidence="1" type="ORF">OPR82_16490</name>
</gene>
<sequence>MTITGSEANLSIVSLDEHGDVQHHTTETRKITLADEKSVKSLKAFGASITSFAHENEVDLFCIKMRELKGHRAGGGTSFKIEALIQLFCGKEVHFVHANTLKSFSKTNHGGVPAGLVGYLHDPFRAGAYYLINHRDK</sequence>
<organism evidence="1 2">
    <name type="scientific">Ochrobactrum chromiisoli</name>
    <dbReference type="NCBI Taxonomy" id="2993941"/>
    <lineage>
        <taxon>Bacteria</taxon>
        <taxon>Pseudomonadati</taxon>
        <taxon>Pseudomonadota</taxon>
        <taxon>Alphaproteobacteria</taxon>
        <taxon>Hyphomicrobiales</taxon>
        <taxon>Brucellaceae</taxon>
        <taxon>Brucella/Ochrobactrum group</taxon>
        <taxon>Ochrobactrum</taxon>
    </lineage>
</organism>
<evidence type="ECO:0000313" key="2">
    <source>
        <dbReference type="Proteomes" id="UP001301216"/>
    </source>
</evidence>
<dbReference type="Proteomes" id="UP001301216">
    <property type="component" value="Unassembled WGS sequence"/>
</dbReference>
<dbReference type="EMBL" id="JAPHAV010000010">
    <property type="protein sequence ID" value="MCX2698340.1"/>
    <property type="molecule type" value="Genomic_DNA"/>
</dbReference>
<name>A0ABT3QRX9_9HYPH</name>
<reference evidence="1 2" key="1">
    <citation type="submission" date="2022-11" db="EMBL/GenBank/DDBJ databases">
        <title>Brucella sp. YY2X, whole genome shotgun sequencing project.</title>
        <authorList>
            <person name="Yang Y."/>
        </authorList>
    </citation>
    <scope>NUCLEOTIDE SEQUENCE [LARGE SCALE GENOMIC DNA]</scope>
    <source>
        <strain evidence="1 2">YY2X</strain>
    </source>
</reference>
<dbReference type="RefSeq" id="WP_265986067.1">
    <property type="nucleotide sequence ID" value="NZ_JAPHAV010000010.1"/>
</dbReference>
<comment type="caution">
    <text evidence="1">The sequence shown here is derived from an EMBL/GenBank/DDBJ whole genome shotgun (WGS) entry which is preliminary data.</text>
</comment>
<proteinExistence type="predicted"/>
<protein>
    <submittedName>
        <fullName evidence="1">DUF3010 family protein</fullName>
    </submittedName>
</protein>